<feature type="domain" description="LITAF" evidence="7">
    <location>
        <begin position="57"/>
        <end position="139"/>
    </location>
</feature>
<dbReference type="GO" id="GO:0016020">
    <property type="term" value="C:membrane"/>
    <property type="evidence" value="ECO:0007669"/>
    <property type="project" value="UniProtKB-SubCell"/>
</dbReference>
<keyword evidence="4" id="KW-0862">Zinc</keyword>
<comment type="subcellular location">
    <subcellularLocation>
        <location evidence="1">Membrane</location>
        <topology evidence="1">Peripheral membrane protein</topology>
    </subcellularLocation>
</comment>
<dbReference type="InterPro" id="IPR037519">
    <property type="entry name" value="LITAF_fam"/>
</dbReference>
<name>A0A1R2B126_9CILI</name>
<dbReference type="PANTHER" id="PTHR23292">
    <property type="entry name" value="LIPOPOLYSACCHARIDE-INDUCED TUMOR NECROSIS FACTOR-ALPHA FACTOR"/>
    <property type="match status" value="1"/>
</dbReference>
<keyword evidence="5 6" id="KW-0472">Membrane</keyword>
<accession>A0A1R2B126</accession>
<evidence type="ECO:0000256" key="5">
    <source>
        <dbReference type="ARBA" id="ARBA00023136"/>
    </source>
</evidence>
<dbReference type="EMBL" id="MPUH01001084">
    <property type="protein sequence ID" value="OMJ70466.1"/>
    <property type="molecule type" value="Genomic_DNA"/>
</dbReference>
<evidence type="ECO:0000259" key="7">
    <source>
        <dbReference type="PROSITE" id="PS51837"/>
    </source>
</evidence>
<dbReference type="Proteomes" id="UP000187209">
    <property type="component" value="Unassembled WGS sequence"/>
</dbReference>
<dbReference type="SMART" id="SM00714">
    <property type="entry name" value="LITAF"/>
    <property type="match status" value="1"/>
</dbReference>
<evidence type="ECO:0000256" key="3">
    <source>
        <dbReference type="ARBA" id="ARBA00022723"/>
    </source>
</evidence>
<evidence type="ECO:0000313" key="8">
    <source>
        <dbReference type="EMBL" id="OMJ70466.1"/>
    </source>
</evidence>
<sequence>MQSHHEASAVVQPNSPQHAILIPEGSSNPSAPQYVNSMPAVTANDNHNAVVNAAVNDNSAVVKQCPVFFIVPTIAWCEKCEMNVDTVTKNHIGCTFWIVFILFLLFVPCCIFLPFIDKRYWNVRHRCSKCNHKLGMYKAGKC</sequence>
<comment type="similarity">
    <text evidence="2">Belongs to the CDIP1/LITAF family.</text>
</comment>
<organism evidence="8 9">
    <name type="scientific">Stentor coeruleus</name>
    <dbReference type="NCBI Taxonomy" id="5963"/>
    <lineage>
        <taxon>Eukaryota</taxon>
        <taxon>Sar</taxon>
        <taxon>Alveolata</taxon>
        <taxon>Ciliophora</taxon>
        <taxon>Postciliodesmatophora</taxon>
        <taxon>Heterotrichea</taxon>
        <taxon>Heterotrichida</taxon>
        <taxon>Stentoridae</taxon>
        <taxon>Stentor</taxon>
    </lineage>
</organism>
<keyword evidence="3" id="KW-0479">Metal-binding</keyword>
<reference evidence="8 9" key="1">
    <citation type="submission" date="2016-11" db="EMBL/GenBank/DDBJ databases">
        <title>The macronuclear genome of Stentor coeruleus: a giant cell with tiny introns.</title>
        <authorList>
            <person name="Slabodnick M."/>
            <person name="Ruby J.G."/>
            <person name="Reiff S.B."/>
            <person name="Swart E.C."/>
            <person name="Gosai S."/>
            <person name="Prabakaran S."/>
            <person name="Witkowska E."/>
            <person name="Larue G.E."/>
            <person name="Fisher S."/>
            <person name="Freeman R.M."/>
            <person name="Gunawardena J."/>
            <person name="Chu W."/>
            <person name="Stover N.A."/>
            <person name="Gregory B.D."/>
            <person name="Nowacki M."/>
            <person name="Derisi J."/>
            <person name="Roy S.W."/>
            <person name="Marshall W.F."/>
            <person name="Sood P."/>
        </authorList>
    </citation>
    <scope>NUCLEOTIDE SEQUENCE [LARGE SCALE GENOMIC DNA]</scope>
    <source>
        <strain evidence="8">WM001</strain>
    </source>
</reference>
<gene>
    <name evidence="8" type="ORF">SteCoe_31539</name>
</gene>
<keyword evidence="6" id="KW-1133">Transmembrane helix</keyword>
<dbReference type="PANTHER" id="PTHR23292:SF6">
    <property type="entry name" value="FI16602P1-RELATED"/>
    <property type="match status" value="1"/>
</dbReference>
<evidence type="ECO:0000256" key="6">
    <source>
        <dbReference type="SAM" id="Phobius"/>
    </source>
</evidence>
<dbReference type="Pfam" id="PF10601">
    <property type="entry name" value="zf-LITAF-like"/>
    <property type="match status" value="1"/>
</dbReference>
<keyword evidence="6" id="KW-0812">Transmembrane</keyword>
<proteinExistence type="inferred from homology"/>
<evidence type="ECO:0000256" key="1">
    <source>
        <dbReference type="ARBA" id="ARBA00004170"/>
    </source>
</evidence>
<feature type="transmembrane region" description="Helical" evidence="6">
    <location>
        <begin position="96"/>
        <end position="116"/>
    </location>
</feature>
<dbReference type="GO" id="GO:0008270">
    <property type="term" value="F:zinc ion binding"/>
    <property type="evidence" value="ECO:0007669"/>
    <property type="project" value="TreeGrafter"/>
</dbReference>
<evidence type="ECO:0000256" key="2">
    <source>
        <dbReference type="ARBA" id="ARBA00005975"/>
    </source>
</evidence>
<dbReference type="AlphaFoldDB" id="A0A1R2B126"/>
<protein>
    <recommendedName>
        <fullName evidence="7">LITAF domain-containing protein</fullName>
    </recommendedName>
</protein>
<dbReference type="InterPro" id="IPR006629">
    <property type="entry name" value="LITAF"/>
</dbReference>
<comment type="caution">
    <text evidence="8">The sequence shown here is derived from an EMBL/GenBank/DDBJ whole genome shotgun (WGS) entry which is preliminary data.</text>
</comment>
<keyword evidence="9" id="KW-1185">Reference proteome</keyword>
<evidence type="ECO:0000256" key="4">
    <source>
        <dbReference type="ARBA" id="ARBA00022833"/>
    </source>
</evidence>
<dbReference type="PROSITE" id="PS51837">
    <property type="entry name" value="LITAF"/>
    <property type="match status" value="1"/>
</dbReference>
<evidence type="ECO:0000313" key="9">
    <source>
        <dbReference type="Proteomes" id="UP000187209"/>
    </source>
</evidence>